<reference evidence="1 2" key="1">
    <citation type="submission" date="2019-07" db="EMBL/GenBank/DDBJ databases">
        <title>Genomic Encyclopedia of Type Strains, Phase I: the one thousand microbial genomes (KMG-I) project.</title>
        <authorList>
            <person name="Kyrpides N."/>
        </authorList>
    </citation>
    <scope>NUCLEOTIDE SEQUENCE [LARGE SCALE GENOMIC DNA]</scope>
    <source>
        <strain evidence="1 2">DSM 13558</strain>
    </source>
</reference>
<gene>
    <name evidence="1" type="ORF">LY60_02983</name>
</gene>
<dbReference type="OrthoDB" id="1651163at2"/>
<protein>
    <recommendedName>
        <fullName evidence="3">Transport and Golgi organization protein 2</fullName>
    </recommendedName>
</protein>
<accession>A0A562J4Y5</accession>
<dbReference type="Gene3D" id="3.60.60.10">
    <property type="entry name" value="Penicillin V Acylase, Chain A"/>
    <property type="match status" value="1"/>
</dbReference>
<comment type="caution">
    <text evidence="1">The sequence shown here is derived from an EMBL/GenBank/DDBJ whole genome shotgun (WGS) entry which is preliminary data.</text>
</comment>
<evidence type="ECO:0000313" key="2">
    <source>
        <dbReference type="Proteomes" id="UP000315343"/>
    </source>
</evidence>
<dbReference type="AlphaFoldDB" id="A0A562J4Y5"/>
<evidence type="ECO:0008006" key="3">
    <source>
        <dbReference type="Google" id="ProtNLM"/>
    </source>
</evidence>
<evidence type="ECO:0000313" key="1">
    <source>
        <dbReference type="EMBL" id="TWH78143.1"/>
    </source>
</evidence>
<organism evidence="1 2">
    <name type="scientific">Sedimentibacter saalensis</name>
    <dbReference type="NCBI Taxonomy" id="130788"/>
    <lineage>
        <taxon>Bacteria</taxon>
        <taxon>Bacillati</taxon>
        <taxon>Bacillota</taxon>
        <taxon>Tissierellia</taxon>
        <taxon>Sedimentibacter</taxon>
    </lineage>
</organism>
<keyword evidence="2" id="KW-1185">Reference proteome</keyword>
<proteinExistence type="predicted"/>
<sequence>MCTSFIHRGQDIIIGMNFDNNGMRYTIDTKNPKWFTVLVDGGRGSYPSFGVDRLGRFFNNLVVNSNGKGLYKRASKKVTHTTKLIEDILNDVICVEKLGEYLNNIEVVNTPNCSSHNMICDSSANVWVVEPGRGNIYNPAKSSQFFVMTNSSLWDNLNENSECDCIRFKTITSLLEKAKQVNVETAFSMLDTVSQRNGEWITAVSMVYSKNLNTVHYCLNGNFNERFEYKFLE</sequence>
<name>A0A562J4Y5_9FIRM</name>
<dbReference type="Proteomes" id="UP000315343">
    <property type="component" value="Unassembled WGS sequence"/>
</dbReference>
<dbReference type="EMBL" id="VLKH01000010">
    <property type="protein sequence ID" value="TWH78143.1"/>
    <property type="molecule type" value="Genomic_DNA"/>
</dbReference>